<dbReference type="EC" id="2.8.1.13" evidence="9"/>
<feature type="binding site" evidence="9">
    <location>
        <begin position="6"/>
        <end position="13"/>
    </location>
    <ligand>
        <name>ATP</name>
        <dbReference type="ChEBI" id="CHEBI:30616"/>
    </ligand>
</feature>
<dbReference type="InterPro" id="IPR014729">
    <property type="entry name" value="Rossmann-like_a/b/a_fold"/>
</dbReference>
<evidence type="ECO:0000313" key="13">
    <source>
        <dbReference type="Proteomes" id="UP000242592"/>
    </source>
</evidence>
<keyword evidence="2 9" id="KW-0808">Transferase</keyword>
<dbReference type="HAMAP" id="MF_00144">
    <property type="entry name" value="tRNA_thiouridyl_MnmA"/>
    <property type="match status" value="1"/>
</dbReference>
<comment type="subcellular location">
    <subcellularLocation>
        <location evidence="9">Cytoplasm</location>
    </subcellularLocation>
</comment>
<evidence type="ECO:0000256" key="2">
    <source>
        <dbReference type="ARBA" id="ARBA00022679"/>
    </source>
</evidence>
<dbReference type="InterPro" id="IPR046885">
    <property type="entry name" value="MnmA-like_C"/>
</dbReference>
<keyword evidence="12" id="KW-0489">Methyltransferase</keyword>
<evidence type="ECO:0000256" key="9">
    <source>
        <dbReference type="HAMAP-Rule" id="MF_00144"/>
    </source>
</evidence>
<accession>A0A1M5R5L7</accession>
<evidence type="ECO:0000256" key="5">
    <source>
        <dbReference type="ARBA" id="ARBA00022840"/>
    </source>
</evidence>
<dbReference type="CDD" id="cd01998">
    <property type="entry name" value="MnmA_TRMU-like"/>
    <property type="match status" value="1"/>
</dbReference>
<dbReference type="Proteomes" id="UP000242592">
    <property type="component" value="Unassembled WGS sequence"/>
</dbReference>
<dbReference type="InterPro" id="IPR046884">
    <property type="entry name" value="MnmA-like_central"/>
</dbReference>
<dbReference type="OrthoDB" id="9800696at2"/>
<evidence type="ECO:0000256" key="3">
    <source>
        <dbReference type="ARBA" id="ARBA00022694"/>
    </source>
</evidence>
<dbReference type="PANTHER" id="PTHR11933">
    <property type="entry name" value="TRNA 5-METHYLAMINOMETHYL-2-THIOURIDYLATE -METHYLTRANSFERASE"/>
    <property type="match status" value="1"/>
</dbReference>
<keyword evidence="6 9" id="KW-0694">RNA-binding</keyword>
<dbReference type="NCBIfam" id="NF001138">
    <property type="entry name" value="PRK00143.1"/>
    <property type="match status" value="1"/>
</dbReference>
<organism evidence="12 13">
    <name type="scientific">Thermosipho atlanticus DSM 15807</name>
    <dbReference type="NCBI Taxonomy" id="1123380"/>
    <lineage>
        <taxon>Bacteria</taxon>
        <taxon>Thermotogati</taxon>
        <taxon>Thermotogota</taxon>
        <taxon>Thermotogae</taxon>
        <taxon>Thermotogales</taxon>
        <taxon>Fervidobacteriaceae</taxon>
        <taxon>Thermosipho</taxon>
    </lineage>
</organism>
<comment type="caution">
    <text evidence="9">Lacks conserved residue(s) required for the propagation of feature annotation.</text>
</comment>
<dbReference type="GO" id="GO:0005737">
    <property type="term" value="C:cytoplasm"/>
    <property type="evidence" value="ECO:0007669"/>
    <property type="project" value="UniProtKB-SubCell"/>
</dbReference>
<dbReference type="GO" id="GO:0002143">
    <property type="term" value="P:tRNA wobble position uridine thiolation"/>
    <property type="evidence" value="ECO:0007669"/>
    <property type="project" value="TreeGrafter"/>
</dbReference>
<feature type="site" description="Interaction with tRNA" evidence="9">
    <location>
        <position position="329"/>
    </location>
</feature>
<feature type="domain" description="tRNA-specific 2-thiouridylase MnmA-like C-terminal" evidence="10">
    <location>
        <begin position="273"/>
        <end position="346"/>
    </location>
</feature>
<dbReference type="GO" id="GO:0000049">
    <property type="term" value="F:tRNA binding"/>
    <property type="evidence" value="ECO:0007669"/>
    <property type="project" value="UniProtKB-KW"/>
</dbReference>
<dbReference type="SUPFAM" id="SSF52402">
    <property type="entry name" value="Adenine nucleotide alpha hydrolases-like"/>
    <property type="match status" value="1"/>
</dbReference>
<evidence type="ECO:0000259" key="10">
    <source>
        <dbReference type="Pfam" id="PF20258"/>
    </source>
</evidence>
<dbReference type="GO" id="GO:0032259">
    <property type="term" value="P:methylation"/>
    <property type="evidence" value="ECO:0007669"/>
    <property type="project" value="UniProtKB-KW"/>
</dbReference>
<keyword evidence="7" id="KW-1015">Disulfide bond</keyword>
<protein>
    <recommendedName>
        <fullName evidence="9">tRNA-specific 2-thiouridylase MnmA</fullName>
        <ecNumber evidence="9">2.8.1.13</ecNumber>
    </recommendedName>
</protein>
<dbReference type="NCBIfam" id="TIGR00420">
    <property type="entry name" value="trmU"/>
    <property type="match status" value="1"/>
</dbReference>
<feature type="binding site" evidence="9">
    <location>
        <position position="127"/>
    </location>
    <ligand>
        <name>ATP</name>
        <dbReference type="ChEBI" id="CHEBI:30616"/>
    </ligand>
</feature>
<feature type="region of interest" description="Interaction with tRNA" evidence="9">
    <location>
        <begin position="145"/>
        <end position="147"/>
    </location>
</feature>
<comment type="function">
    <text evidence="9">Catalyzes the 2-thiolation of uridine at the wobble position (U34) of tRNA, leading to the formation of s(2)U34.</text>
</comment>
<evidence type="ECO:0000256" key="4">
    <source>
        <dbReference type="ARBA" id="ARBA00022741"/>
    </source>
</evidence>
<evidence type="ECO:0000256" key="1">
    <source>
        <dbReference type="ARBA" id="ARBA00022555"/>
    </source>
</evidence>
<evidence type="ECO:0000259" key="11">
    <source>
        <dbReference type="Pfam" id="PF20259"/>
    </source>
</evidence>
<dbReference type="AlphaFoldDB" id="A0A1M5R5L7"/>
<keyword evidence="13" id="KW-1185">Reference proteome</keyword>
<feature type="active site" description="Nucleophile" evidence="9">
    <location>
        <position position="103"/>
    </location>
</feature>
<keyword evidence="1 9" id="KW-0820">tRNA-binding</keyword>
<comment type="similarity">
    <text evidence="9">Belongs to the MnmA/TRMU family.</text>
</comment>
<evidence type="ECO:0000313" key="12">
    <source>
        <dbReference type="EMBL" id="SHH21468.1"/>
    </source>
</evidence>
<evidence type="ECO:0000256" key="6">
    <source>
        <dbReference type="ARBA" id="ARBA00022884"/>
    </source>
</evidence>
<feature type="active site" description="Cysteine persulfide intermediate" evidence="9">
    <location>
        <position position="195"/>
    </location>
</feature>
<dbReference type="GO" id="GO:0103016">
    <property type="term" value="F:tRNA-uridine 2-sulfurtransferase activity"/>
    <property type="evidence" value="ECO:0007669"/>
    <property type="project" value="UniProtKB-EC"/>
</dbReference>
<keyword evidence="4 9" id="KW-0547">Nucleotide-binding</keyword>
<keyword evidence="3 9" id="KW-0819">tRNA processing</keyword>
<dbReference type="STRING" id="1123380.SAMN02745199_0343"/>
<dbReference type="Pfam" id="PF20258">
    <property type="entry name" value="tRNA_Me_trans_C"/>
    <property type="match status" value="1"/>
</dbReference>
<dbReference type="InterPro" id="IPR023382">
    <property type="entry name" value="MnmA-like_central_sf"/>
</dbReference>
<dbReference type="Pfam" id="PF20259">
    <property type="entry name" value="tRNA_Me_trans_M"/>
    <property type="match status" value="1"/>
</dbReference>
<dbReference type="GO" id="GO:0005524">
    <property type="term" value="F:ATP binding"/>
    <property type="evidence" value="ECO:0007669"/>
    <property type="project" value="UniProtKB-KW"/>
</dbReference>
<dbReference type="Gene3D" id="2.30.30.280">
    <property type="entry name" value="Adenine nucleotide alpha hydrolases-like domains"/>
    <property type="match status" value="1"/>
</dbReference>
<dbReference type="Gene3D" id="3.40.50.620">
    <property type="entry name" value="HUPs"/>
    <property type="match status" value="1"/>
</dbReference>
<dbReference type="Gene3D" id="2.40.30.10">
    <property type="entry name" value="Translation factors"/>
    <property type="match status" value="1"/>
</dbReference>
<proteinExistence type="inferred from homology"/>
<keyword evidence="5 9" id="KW-0067">ATP-binding</keyword>
<name>A0A1M5R5L7_9BACT</name>
<dbReference type="PANTHER" id="PTHR11933:SF5">
    <property type="entry name" value="MITOCHONDRIAL TRNA-SPECIFIC 2-THIOURIDYLASE 1"/>
    <property type="match status" value="1"/>
</dbReference>
<feature type="binding site" evidence="9">
    <location>
        <position position="32"/>
    </location>
    <ligand>
        <name>ATP</name>
        <dbReference type="ChEBI" id="CHEBI:30616"/>
    </ligand>
</feature>
<dbReference type="InterPro" id="IPR004506">
    <property type="entry name" value="MnmA-like"/>
</dbReference>
<feature type="domain" description="tRNA-specific 2-thiouridylase MnmA-like central" evidence="11">
    <location>
        <begin position="211"/>
        <end position="265"/>
    </location>
</feature>
<dbReference type="GO" id="GO:0008168">
    <property type="term" value="F:methyltransferase activity"/>
    <property type="evidence" value="ECO:0007669"/>
    <property type="project" value="UniProtKB-KW"/>
</dbReference>
<keyword evidence="9" id="KW-0963">Cytoplasm</keyword>
<evidence type="ECO:0000256" key="7">
    <source>
        <dbReference type="ARBA" id="ARBA00023157"/>
    </source>
</evidence>
<gene>
    <name evidence="9" type="primary">mnmA</name>
    <name evidence="12" type="ORF">SAMN02745199_0343</name>
</gene>
<dbReference type="Pfam" id="PF03054">
    <property type="entry name" value="tRNA_Me_trans"/>
    <property type="match status" value="1"/>
</dbReference>
<dbReference type="EMBL" id="FQXN01000001">
    <property type="protein sequence ID" value="SHH21468.1"/>
    <property type="molecule type" value="Genomic_DNA"/>
</dbReference>
<evidence type="ECO:0000256" key="8">
    <source>
        <dbReference type="ARBA" id="ARBA00051542"/>
    </source>
</evidence>
<reference evidence="13" key="1">
    <citation type="submission" date="2016-11" db="EMBL/GenBank/DDBJ databases">
        <authorList>
            <person name="Varghese N."/>
            <person name="Submissions S."/>
        </authorList>
    </citation>
    <scope>NUCLEOTIDE SEQUENCE [LARGE SCALE GENOMIC DNA]</scope>
    <source>
        <strain evidence="13">DSM 15807</strain>
    </source>
</reference>
<feature type="site" description="Interaction with tRNA" evidence="9">
    <location>
        <position position="128"/>
    </location>
</feature>
<comment type="catalytic activity">
    <reaction evidence="8 9">
        <text>S-sulfanyl-L-cysteinyl-[protein] + uridine(34) in tRNA + AH2 + ATP = 2-thiouridine(34) in tRNA + L-cysteinyl-[protein] + A + AMP + diphosphate + H(+)</text>
        <dbReference type="Rhea" id="RHEA:47032"/>
        <dbReference type="Rhea" id="RHEA-COMP:10131"/>
        <dbReference type="Rhea" id="RHEA-COMP:11726"/>
        <dbReference type="Rhea" id="RHEA-COMP:11727"/>
        <dbReference type="Rhea" id="RHEA-COMP:11728"/>
        <dbReference type="ChEBI" id="CHEBI:13193"/>
        <dbReference type="ChEBI" id="CHEBI:15378"/>
        <dbReference type="ChEBI" id="CHEBI:17499"/>
        <dbReference type="ChEBI" id="CHEBI:29950"/>
        <dbReference type="ChEBI" id="CHEBI:30616"/>
        <dbReference type="ChEBI" id="CHEBI:33019"/>
        <dbReference type="ChEBI" id="CHEBI:61963"/>
        <dbReference type="ChEBI" id="CHEBI:65315"/>
        <dbReference type="ChEBI" id="CHEBI:87170"/>
        <dbReference type="ChEBI" id="CHEBI:456215"/>
        <dbReference type="EC" id="2.8.1.13"/>
    </reaction>
</comment>
<sequence>MKVGIGLSGGVDSAVALYLLLEQGYDVTAYHIKTVPDSIFLTKKITHKVCCSPSDTFDAKKIASFFGVKINIVHLEKEFRDTVIKYFLEEYSKARTPNPCFFCNDWIKFGVLYDIMIRDGMEYISSGHYARIIDGKLFKAKSVDKDQSYFLASIKKEKLSKMVLPNGEYTKEEIREIAKNIGLHVHDKKDSQDLCFVPDSDIPGFLSENGVKIKKGLIIDTLGNVIGTHVGLQNYTIGQRKLRIATGRRVYVKAKDPKKNLLIVGGKDELYSKQFIVTNLNFLQDKGNDFTGYVKVRKKFKEVPCKVYIKNEVMYIETLDPIFAITPGQIAVVYDEDGAVIVSGVIEKEGWNEN</sequence>